<keyword evidence="6 9" id="KW-0472">Membrane</keyword>
<feature type="domain" description="RING-type" evidence="10">
    <location>
        <begin position="562"/>
        <end position="600"/>
    </location>
</feature>
<keyword evidence="4" id="KW-0862">Zinc</keyword>
<gene>
    <name evidence="11" type="ORF">LOTGIDRAFT_184492</name>
</gene>
<comment type="subcellular location">
    <subcellularLocation>
        <location evidence="1">Membrane</location>
        <topology evidence="1">Multi-pass membrane protein</topology>
    </subcellularLocation>
</comment>
<evidence type="ECO:0000256" key="9">
    <source>
        <dbReference type="SAM" id="Phobius"/>
    </source>
</evidence>
<dbReference type="HOGENOM" id="CLU_015030_1_0_1"/>
<keyword evidence="12" id="KW-1185">Reference proteome</keyword>
<evidence type="ECO:0000256" key="4">
    <source>
        <dbReference type="ARBA" id="ARBA00022833"/>
    </source>
</evidence>
<evidence type="ECO:0000256" key="8">
    <source>
        <dbReference type="SAM" id="Coils"/>
    </source>
</evidence>
<reference evidence="11 12" key="1">
    <citation type="journal article" date="2013" name="Nature">
        <title>Insights into bilaterian evolution from three spiralian genomes.</title>
        <authorList>
            <person name="Simakov O."/>
            <person name="Marletaz F."/>
            <person name="Cho S.J."/>
            <person name="Edsinger-Gonzales E."/>
            <person name="Havlak P."/>
            <person name="Hellsten U."/>
            <person name="Kuo D.H."/>
            <person name="Larsson T."/>
            <person name="Lv J."/>
            <person name="Arendt D."/>
            <person name="Savage R."/>
            <person name="Osoegawa K."/>
            <person name="de Jong P."/>
            <person name="Grimwood J."/>
            <person name="Chapman J.A."/>
            <person name="Shapiro H."/>
            <person name="Aerts A."/>
            <person name="Otillar R.P."/>
            <person name="Terry A.Y."/>
            <person name="Boore J.L."/>
            <person name="Grigoriev I.V."/>
            <person name="Lindberg D.R."/>
            <person name="Seaver E.C."/>
            <person name="Weisblat D.A."/>
            <person name="Putnam N.H."/>
            <person name="Rokhsar D.S."/>
        </authorList>
    </citation>
    <scope>NUCLEOTIDE SEQUENCE [LARGE SCALE GENOMIC DNA]</scope>
</reference>
<dbReference type="InterPro" id="IPR012858">
    <property type="entry name" value="DC_STAMP-like"/>
</dbReference>
<dbReference type="GO" id="GO:0008270">
    <property type="term" value="F:zinc ion binding"/>
    <property type="evidence" value="ECO:0007669"/>
    <property type="project" value="UniProtKB-KW"/>
</dbReference>
<dbReference type="CTD" id="20244601"/>
<feature type="transmembrane region" description="Helical" evidence="9">
    <location>
        <begin position="467"/>
        <end position="486"/>
    </location>
</feature>
<evidence type="ECO:0000313" key="11">
    <source>
        <dbReference type="EMBL" id="ESO82717.1"/>
    </source>
</evidence>
<dbReference type="PANTHER" id="PTHR21041:SF9">
    <property type="entry name" value="DENDRITIC CELL-SPECIFIC TRANSMEMBRANE PROTEIN-LIKE DOMAIN-CONTAINING PROTEIN"/>
    <property type="match status" value="1"/>
</dbReference>
<dbReference type="Pfam" id="PF26037">
    <property type="entry name" value="zf-RING_DCST1_C"/>
    <property type="match status" value="1"/>
</dbReference>
<dbReference type="PROSITE" id="PS50089">
    <property type="entry name" value="ZF_RING_2"/>
    <property type="match status" value="1"/>
</dbReference>
<proteinExistence type="predicted"/>
<dbReference type="InterPro" id="IPR001841">
    <property type="entry name" value="Znf_RING"/>
</dbReference>
<evidence type="ECO:0000256" key="7">
    <source>
        <dbReference type="PROSITE-ProRule" id="PRU00175"/>
    </source>
</evidence>
<keyword evidence="2 9" id="KW-0812">Transmembrane</keyword>
<dbReference type="GO" id="GO:0016020">
    <property type="term" value="C:membrane"/>
    <property type="evidence" value="ECO:0007669"/>
    <property type="project" value="UniProtKB-SubCell"/>
</dbReference>
<evidence type="ECO:0000256" key="3">
    <source>
        <dbReference type="ARBA" id="ARBA00022771"/>
    </source>
</evidence>
<evidence type="ECO:0000256" key="1">
    <source>
        <dbReference type="ARBA" id="ARBA00004141"/>
    </source>
</evidence>
<organism evidence="11 12">
    <name type="scientific">Lottia gigantea</name>
    <name type="common">Giant owl limpet</name>
    <dbReference type="NCBI Taxonomy" id="225164"/>
    <lineage>
        <taxon>Eukaryota</taxon>
        <taxon>Metazoa</taxon>
        <taxon>Spiralia</taxon>
        <taxon>Lophotrochozoa</taxon>
        <taxon>Mollusca</taxon>
        <taxon>Gastropoda</taxon>
        <taxon>Patellogastropoda</taxon>
        <taxon>Lottioidea</taxon>
        <taxon>Lottiidae</taxon>
        <taxon>Lottia</taxon>
    </lineage>
</organism>
<evidence type="ECO:0000256" key="5">
    <source>
        <dbReference type="ARBA" id="ARBA00022989"/>
    </source>
</evidence>
<dbReference type="Proteomes" id="UP000030746">
    <property type="component" value="Unassembled WGS sequence"/>
</dbReference>
<dbReference type="OMA" id="DAVYCEE"/>
<dbReference type="RefSeq" id="XP_009066512.1">
    <property type="nucleotide sequence ID" value="XM_009068264.1"/>
</dbReference>
<keyword evidence="8" id="KW-0175">Coiled coil</keyword>
<feature type="coiled-coil region" evidence="8">
    <location>
        <begin position="102"/>
        <end position="154"/>
    </location>
</feature>
<keyword evidence="3 7" id="KW-0479">Metal-binding</keyword>
<dbReference type="KEGG" id="lgi:LOTGIDRAFT_184492"/>
<feature type="transmembrane region" description="Helical" evidence="9">
    <location>
        <begin position="379"/>
        <end position="403"/>
    </location>
</feature>
<dbReference type="GeneID" id="20244601"/>
<keyword evidence="3 7" id="KW-0863">Zinc-finger</keyword>
<evidence type="ECO:0000256" key="6">
    <source>
        <dbReference type="ARBA" id="ARBA00023136"/>
    </source>
</evidence>
<evidence type="ECO:0000256" key="2">
    <source>
        <dbReference type="ARBA" id="ARBA00022692"/>
    </source>
</evidence>
<dbReference type="Pfam" id="PF07782">
    <property type="entry name" value="DC_STAMP"/>
    <property type="match status" value="1"/>
</dbReference>
<feature type="transmembrane region" description="Helical" evidence="9">
    <location>
        <begin position="285"/>
        <end position="310"/>
    </location>
</feature>
<dbReference type="AlphaFoldDB" id="V3ZF29"/>
<dbReference type="PANTHER" id="PTHR21041">
    <property type="entry name" value="DENDRITIC CELL-SPECIFIC TRANSMEMBRANE PROTEIN"/>
    <property type="match status" value="1"/>
</dbReference>
<dbReference type="OrthoDB" id="5985669at2759"/>
<dbReference type="EMBL" id="KB203854">
    <property type="protein sequence ID" value="ESO82717.1"/>
    <property type="molecule type" value="Genomic_DNA"/>
</dbReference>
<dbReference type="InterPro" id="IPR051856">
    <property type="entry name" value="CSR-E3_Ligase_Protein"/>
</dbReference>
<keyword evidence="5 9" id="KW-1133">Transmembrane helix</keyword>
<evidence type="ECO:0000313" key="12">
    <source>
        <dbReference type="Proteomes" id="UP000030746"/>
    </source>
</evidence>
<evidence type="ECO:0000259" key="10">
    <source>
        <dbReference type="PROSITE" id="PS50089"/>
    </source>
</evidence>
<feature type="transmembrane region" description="Helical" evidence="9">
    <location>
        <begin position="6"/>
        <end position="30"/>
    </location>
</feature>
<accession>V3ZF29</accession>
<protein>
    <recommendedName>
        <fullName evidence="10">RING-type domain-containing protein</fullName>
    </recommendedName>
</protein>
<name>V3ZF29_LOTGI</name>
<sequence>MYYSFHYDILVSSIITGVSTILLAIGLAISTRCRCIVLLVFPSLATGKGRAAFLSIITGLLLMGPITNITNNSSQVAISMACITELAYNQSQALQDRLQEPVRSLREQIQRGVDEVKKLSEQLDKAFKVLEDGIDKAERAVSGALDTLKDFKNDVKLHSFHFIFQRCERSVNSGLSKCQIDSRRIQEDCMKAKRGVLGKVCDVFTVGDTICGGFKNLGVCNIVTIPGNLVSGIFNGIRSVIDAYSNLFEVGVRNSGNIDSNANSSQSAAQIVDNIRSELTDKLDMATYFITILTRIMSTSIVLLIINAFLYDKRYKSKLSFDNLYITRYFKEIDGKRRAEHKKSILPLKKNERKMYTDTRAIKLSVAEKGKCKMGIAQVLLHSVITIMVILFDYLLHFTLYLLNKHGDVRLTFTGESNVNIQITGSGLMAQLFKILANDISIAQAYNSTINIDVCLPQPTEPDQSQIYLFAVLYVVALFFVIMQGYGQRLLHAIAAYFYPEREQQRVNYLYRKILVKRKTFILEAKQLILSNTVDDERKSSSKLPKCFKRLPCCRNNSVQTCTNCEDVIENIMPCKNKDCQAVYCEECFTELGRNCPLCSGSHENDIEEVMALDNNIELKGDKNSFE</sequence>
<dbReference type="InterPro" id="IPR058842">
    <property type="entry name" value="DCST1_C"/>
</dbReference>